<sequence>MKKQSFSILILVFAILIFGCKQKTEPKISNFKVAQDYAEFTSKMENNDTLNIGVVLSMCTWSEYDKLQITKSNDSVFLQLKEKRVMDDKPLHFSKVAYELKNDTLDLEKMITDFDISHQKETSSPFFIIINPKEKDTILLRTTGLGNRGFNIERYQRIMAKLYPKEMAEYRKEYFTPPPPPPMSIEYEETELDE</sequence>
<dbReference type="RefSeq" id="WP_380736400.1">
    <property type="nucleotide sequence ID" value="NZ_JBHTJP010000010.1"/>
</dbReference>
<dbReference type="EMBL" id="JBHTJP010000010">
    <property type="protein sequence ID" value="MFD0975382.1"/>
    <property type="molecule type" value="Genomic_DNA"/>
</dbReference>
<proteinExistence type="predicted"/>
<evidence type="ECO:0000256" key="1">
    <source>
        <dbReference type="SAM" id="MobiDB-lite"/>
    </source>
</evidence>
<evidence type="ECO:0008006" key="4">
    <source>
        <dbReference type="Google" id="ProtNLM"/>
    </source>
</evidence>
<reference evidence="3" key="1">
    <citation type="journal article" date="2019" name="Int. J. Syst. Evol. Microbiol.">
        <title>The Global Catalogue of Microorganisms (GCM) 10K type strain sequencing project: providing services to taxonomists for standard genome sequencing and annotation.</title>
        <authorList>
            <consortium name="The Broad Institute Genomics Platform"/>
            <consortium name="The Broad Institute Genome Sequencing Center for Infectious Disease"/>
            <person name="Wu L."/>
            <person name="Ma J."/>
        </authorList>
    </citation>
    <scope>NUCLEOTIDE SEQUENCE [LARGE SCALE GENOMIC DNA]</scope>
    <source>
        <strain evidence="3">CCUG 60898</strain>
    </source>
</reference>
<evidence type="ECO:0000313" key="2">
    <source>
        <dbReference type="EMBL" id="MFD0975382.1"/>
    </source>
</evidence>
<feature type="region of interest" description="Disordered" evidence="1">
    <location>
        <begin position="175"/>
        <end position="194"/>
    </location>
</feature>
<comment type="caution">
    <text evidence="2">The sequence shown here is derived from an EMBL/GenBank/DDBJ whole genome shotgun (WGS) entry which is preliminary data.</text>
</comment>
<accession>A0ABW3IBF5</accession>
<gene>
    <name evidence="2" type="ORF">ACFQ1G_01140</name>
</gene>
<organism evidence="2 3">
    <name type="scientific">Salinimicrobium gaetbulicola</name>
    <dbReference type="NCBI Taxonomy" id="999702"/>
    <lineage>
        <taxon>Bacteria</taxon>
        <taxon>Pseudomonadati</taxon>
        <taxon>Bacteroidota</taxon>
        <taxon>Flavobacteriia</taxon>
        <taxon>Flavobacteriales</taxon>
        <taxon>Flavobacteriaceae</taxon>
        <taxon>Salinimicrobium</taxon>
    </lineage>
</organism>
<evidence type="ECO:0000313" key="3">
    <source>
        <dbReference type="Proteomes" id="UP001597100"/>
    </source>
</evidence>
<protein>
    <recommendedName>
        <fullName evidence="4">Lipoprotein</fullName>
    </recommendedName>
</protein>
<dbReference type="PROSITE" id="PS51257">
    <property type="entry name" value="PROKAR_LIPOPROTEIN"/>
    <property type="match status" value="1"/>
</dbReference>
<keyword evidence="3" id="KW-1185">Reference proteome</keyword>
<dbReference type="Proteomes" id="UP001597100">
    <property type="component" value="Unassembled WGS sequence"/>
</dbReference>
<name>A0ABW3IBF5_9FLAO</name>